<evidence type="ECO:0000256" key="8">
    <source>
        <dbReference type="RuleBase" id="RU363068"/>
    </source>
</evidence>
<feature type="active site" description="Charge relay system" evidence="7">
    <location>
        <position position="228"/>
    </location>
</feature>
<dbReference type="SUPFAM" id="SSF53474">
    <property type="entry name" value="alpha/beta-Hydrolases"/>
    <property type="match status" value="1"/>
</dbReference>
<comment type="function">
    <text evidence="8">Serine hydrolase involved in the detoxification of formaldehyde.</text>
</comment>
<dbReference type="RefSeq" id="WP_138324462.1">
    <property type="nucleotide sequence ID" value="NZ_VCDI01000001.1"/>
</dbReference>
<feature type="active site" description="Charge relay system" evidence="7">
    <location>
        <position position="261"/>
    </location>
</feature>
<proteinExistence type="inferred from homology"/>
<evidence type="ECO:0000256" key="3">
    <source>
        <dbReference type="ARBA" id="ARBA00022487"/>
    </source>
</evidence>
<evidence type="ECO:0000256" key="6">
    <source>
        <dbReference type="NCBIfam" id="TIGR02821"/>
    </source>
</evidence>
<dbReference type="GO" id="GO:0005829">
    <property type="term" value="C:cytosol"/>
    <property type="evidence" value="ECO:0007669"/>
    <property type="project" value="TreeGrafter"/>
</dbReference>
<keyword evidence="3 8" id="KW-0719">Serine esterase</keyword>
<evidence type="ECO:0000256" key="2">
    <source>
        <dbReference type="ARBA" id="ARBA00012479"/>
    </source>
</evidence>
<gene>
    <name evidence="9" type="primary">fghA</name>
    <name evidence="9" type="ORF">FE263_03100</name>
</gene>
<dbReference type="InterPro" id="IPR014186">
    <property type="entry name" value="S-formylglutathione_hydrol"/>
</dbReference>
<keyword evidence="4 8" id="KW-0378">Hydrolase</keyword>
<evidence type="ECO:0000256" key="4">
    <source>
        <dbReference type="ARBA" id="ARBA00022801"/>
    </source>
</evidence>
<dbReference type="GO" id="GO:0018738">
    <property type="term" value="F:S-formylglutathione hydrolase activity"/>
    <property type="evidence" value="ECO:0007669"/>
    <property type="project" value="UniProtKB-UniRule"/>
</dbReference>
<dbReference type="EMBL" id="VCDI01000001">
    <property type="protein sequence ID" value="TLU74210.1"/>
    <property type="molecule type" value="Genomic_DNA"/>
</dbReference>
<comment type="catalytic activity">
    <reaction evidence="5 8">
        <text>S-formylglutathione + H2O = formate + glutathione + H(+)</text>
        <dbReference type="Rhea" id="RHEA:14961"/>
        <dbReference type="ChEBI" id="CHEBI:15377"/>
        <dbReference type="ChEBI" id="CHEBI:15378"/>
        <dbReference type="ChEBI" id="CHEBI:15740"/>
        <dbReference type="ChEBI" id="CHEBI:57688"/>
        <dbReference type="ChEBI" id="CHEBI:57925"/>
        <dbReference type="EC" id="3.1.2.12"/>
    </reaction>
</comment>
<dbReference type="GO" id="GO:0046294">
    <property type="term" value="P:formaldehyde catabolic process"/>
    <property type="evidence" value="ECO:0007669"/>
    <property type="project" value="InterPro"/>
</dbReference>
<evidence type="ECO:0000256" key="5">
    <source>
        <dbReference type="ARBA" id="ARBA00047590"/>
    </source>
</evidence>
<dbReference type="InterPro" id="IPR000801">
    <property type="entry name" value="Esterase-like"/>
</dbReference>
<dbReference type="PANTHER" id="PTHR10061:SF0">
    <property type="entry name" value="S-FORMYLGLUTATHIONE HYDROLASE"/>
    <property type="match status" value="1"/>
</dbReference>
<dbReference type="Gene3D" id="3.40.50.1820">
    <property type="entry name" value="alpha/beta hydrolase"/>
    <property type="match status" value="1"/>
</dbReference>
<dbReference type="Proteomes" id="UP000305654">
    <property type="component" value="Unassembled WGS sequence"/>
</dbReference>
<evidence type="ECO:0000313" key="9">
    <source>
        <dbReference type="EMBL" id="TLU74210.1"/>
    </source>
</evidence>
<dbReference type="GO" id="GO:0052689">
    <property type="term" value="F:carboxylic ester hydrolase activity"/>
    <property type="evidence" value="ECO:0007669"/>
    <property type="project" value="UniProtKB-KW"/>
</dbReference>
<evidence type="ECO:0000313" key="10">
    <source>
        <dbReference type="Proteomes" id="UP000305654"/>
    </source>
</evidence>
<reference evidence="9 10" key="1">
    <citation type="submission" date="2019-05" db="EMBL/GenBank/DDBJ databases">
        <authorList>
            <person name="Pankratov T."/>
            <person name="Grouzdev D."/>
        </authorList>
    </citation>
    <scope>NUCLEOTIDE SEQUENCE [LARGE SCALE GENOMIC DNA]</scope>
    <source>
        <strain evidence="9 10">KEBCLARHB70R</strain>
    </source>
</reference>
<keyword evidence="10" id="KW-1185">Reference proteome</keyword>
<evidence type="ECO:0000256" key="7">
    <source>
        <dbReference type="PIRSR" id="PIRSR614186-1"/>
    </source>
</evidence>
<dbReference type="Pfam" id="PF00756">
    <property type="entry name" value="Esterase"/>
    <property type="match status" value="1"/>
</dbReference>
<protein>
    <recommendedName>
        <fullName evidence="2 6">S-formylglutathione hydrolase</fullName>
        <ecNumber evidence="2 6">3.1.2.12</ecNumber>
    </recommendedName>
</protein>
<dbReference type="PANTHER" id="PTHR10061">
    <property type="entry name" value="S-FORMYLGLUTATHIONE HYDROLASE"/>
    <property type="match status" value="1"/>
</dbReference>
<evidence type="ECO:0000256" key="1">
    <source>
        <dbReference type="ARBA" id="ARBA00005622"/>
    </source>
</evidence>
<accession>A0A5R9J9D1</accession>
<dbReference type="NCBIfam" id="TIGR02821">
    <property type="entry name" value="fghA_ester_D"/>
    <property type="match status" value="1"/>
</dbReference>
<dbReference type="AlphaFoldDB" id="A0A5R9J9D1"/>
<comment type="caution">
    <text evidence="9">The sequence shown here is derived from an EMBL/GenBank/DDBJ whole genome shotgun (WGS) entry which is preliminary data.</text>
</comment>
<dbReference type="InterPro" id="IPR029058">
    <property type="entry name" value="AB_hydrolase_fold"/>
</dbReference>
<dbReference type="OrthoDB" id="9782200at2"/>
<organism evidence="9 10">
    <name type="scientific">Lichenicoccus roseus</name>
    <dbReference type="NCBI Taxonomy" id="2683649"/>
    <lineage>
        <taxon>Bacteria</taxon>
        <taxon>Pseudomonadati</taxon>
        <taxon>Pseudomonadota</taxon>
        <taxon>Alphaproteobacteria</taxon>
        <taxon>Acetobacterales</taxon>
        <taxon>Acetobacteraceae</taxon>
        <taxon>Lichenicoccus</taxon>
    </lineage>
</organism>
<name>A0A5R9J9D1_9PROT</name>
<sequence>MSAITTRSEHACHGGRIGFYEAPSAALGLPARFAAFLPQAALDGAKVAALYALGGLTCNEETFVTKAGILRFAARHNLAVVAPDTSPRGAGIAGEDESWDFGTGAGFYLDATEAPWSNHYRMASHVAYELPGWVEEAFPIEPARRGIVGHSMGGHGALTLALANPTRWQSVSALAPIAHPAAAPWGEKAFSRYLGPDRATWARHDATLLLQAGHTHPTTILVDQGEADQWLAPQLHPEALRAAAEGAGQALNLRMHPGYDHSYWFIQGVIEDHVAHHARILTGSRSQA</sequence>
<comment type="similarity">
    <text evidence="1 8">Belongs to the esterase D family.</text>
</comment>
<feature type="active site" description="Charge relay system" evidence="7">
    <location>
        <position position="151"/>
    </location>
</feature>
<dbReference type="EC" id="3.1.2.12" evidence="2 6"/>